<organism evidence="8 10">
    <name type="scientific">Rhodococcus aetherivorans</name>
    <dbReference type="NCBI Taxonomy" id="191292"/>
    <lineage>
        <taxon>Bacteria</taxon>
        <taxon>Bacillati</taxon>
        <taxon>Actinomycetota</taxon>
        <taxon>Actinomycetes</taxon>
        <taxon>Mycobacteriales</taxon>
        <taxon>Nocardiaceae</taxon>
        <taxon>Rhodococcus</taxon>
    </lineage>
</organism>
<evidence type="ECO:0000313" key="8">
    <source>
        <dbReference type="EMBL" id="UYF95883.1"/>
    </source>
</evidence>
<evidence type="ECO:0000313" key="10">
    <source>
        <dbReference type="Proteomes" id="UP001163947"/>
    </source>
</evidence>
<keyword evidence="5 7" id="KW-0378">Hydrolase</keyword>
<evidence type="ECO:0000256" key="1">
    <source>
        <dbReference type="ARBA" id="ARBA00000815"/>
    </source>
</evidence>
<evidence type="ECO:0000256" key="2">
    <source>
        <dbReference type="ARBA" id="ARBA00011062"/>
    </source>
</evidence>
<dbReference type="KEGG" id="rav:AAT18_19675"/>
<dbReference type="GO" id="GO:0008253">
    <property type="term" value="F:5'-nucleotidase activity"/>
    <property type="evidence" value="ECO:0007669"/>
    <property type="project" value="UniProtKB-EC"/>
</dbReference>
<feature type="domain" description="Survival protein SurE-like phosphatase/nucleotidase" evidence="6">
    <location>
        <begin position="4"/>
        <end position="186"/>
    </location>
</feature>
<evidence type="ECO:0000313" key="7">
    <source>
        <dbReference type="EMBL" id="GES40314.1"/>
    </source>
</evidence>
<keyword evidence="9" id="KW-1185">Reference proteome</keyword>
<dbReference type="Pfam" id="PF01975">
    <property type="entry name" value="SurE"/>
    <property type="match status" value="1"/>
</dbReference>
<evidence type="ECO:0000256" key="3">
    <source>
        <dbReference type="ARBA" id="ARBA00012643"/>
    </source>
</evidence>
<reference evidence="7" key="2">
    <citation type="submission" date="2019-10" db="EMBL/GenBank/DDBJ databases">
        <title>Draft genome sequence of Rhodococcus aetherivorans JCM 14343.</title>
        <authorList>
            <person name="Inoue D."/>
            <person name="Nakazawa M."/>
            <person name="Yamamoto N."/>
            <person name="Sei K."/>
            <person name="Ike M."/>
        </authorList>
    </citation>
    <scope>NUCLEOTIDE SEQUENCE</scope>
    <source>
        <strain evidence="7">JCM 14343</strain>
    </source>
</reference>
<evidence type="ECO:0000313" key="9">
    <source>
        <dbReference type="Proteomes" id="UP000325466"/>
    </source>
</evidence>
<dbReference type="EMBL" id="CP106982">
    <property type="protein sequence ID" value="UYF95883.1"/>
    <property type="molecule type" value="Genomic_DNA"/>
</dbReference>
<accession>A0A0F6VKW0</accession>
<dbReference type="EMBL" id="BLAH01000197">
    <property type="protein sequence ID" value="GES40314.1"/>
    <property type="molecule type" value="Genomic_DNA"/>
</dbReference>
<dbReference type="PANTHER" id="PTHR30457:SF0">
    <property type="entry name" value="PHOSPHATASE, PUTATIVE (AFU_ORTHOLOGUE AFUA_4G01070)-RELATED"/>
    <property type="match status" value="1"/>
</dbReference>
<dbReference type="GO" id="GO:0046872">
    <property type="term" value="F:metal ion binding"/>
    <property type="evidence" value="ECO:0007669"/>
    <property type="project" value="UniProtKB-KW"/>
</dbReference>
<dbReference type="Proteomes" id="UP001163947">
    <property type="component" value="Chromosome"/>
</dbReference>
<proteinExistence type="inferred from homology"/>
<dbReference type="InterPro" id="IPR036523">
    <property type="entry name" value="SurE-like_sf"/>
</dbReference>
<dbReference type="InterPro" id="IPR002828">
    <property type="entry name" value="SurE-like_Pase/nucleotidase"/>
</dbReference>
<dbReference type="PANTHER" id="PTHR30457">
    <property type="entry name" value="5'-NUCLEOTIDASE SURE"/>
    <property type="match status" value="1"/>
</dbReference>
<dbReference type="Gene3D" id="3.40.1210.10">
    <property type="entry name" value="Survival protein SurE-like phosphatase/nucleotidase"/>
    <property type="match status" value="1"/>
</dbReference>
<sequence length="263" mass="26995">MRALIVNDDGVDSHGISVLARVAVDAGLDVVVAAPHAERSGASASLSALEEDGRLVVAPRAFPDLPDTTVLAVEASPALIAFVSMYGAFGPKPDIVLSGINHGPNTGHAILHSGTVGAALTGANHGSLALAVSLSGSVHEHWEGAEVVARHALQWVLTQGTPGTVLNVNVPDIPLSELRGLRTAPLAAFGAVQADIGETDQDPDDGERQYVTVTFSDIRADEAEDTDAGLLAQGWATATALRSPFEAADVDTADLPRTAADLV</sequence>
<accession>A0A059MM62</accession>
<evidence type="ECO:0000259" key="6">
    <source>
        <dbReference type="Pfam" id="PF01975"/>
    </source>
</evidence>
<dbReference type="SUPFAM" id="SSF64167">
    <property type="entry name" value="SurE-like"/>
    <property type="match status" value="1"/>
</dbReference>
<reference evidence="8" key="3">
    <citation type="submission" date="2022-09" db="EMBL/GenBank/DDBJ databases">
        <title>The genome sequence of Rhodococcus aetherivorans N1.</title>
        <authorList>
            <person name="Jiang W."/>
        </authorList>
    </citation>
    <scope>NUCLEOTIDE SEQUENCE</scope>
    <source>
        <strain evidence="8">N1</strain>
    </source>
</reference>
<comment type="similarity">
    <text evidence="2">Belongs to the SurE nucleotidase family.</text>
</comment>
<evidence type="ECO:0000256" key="4">
    <source>
        <dbReference type="ARBA" id="ARBA00022723"/>
    </source>
</evidence>
<dbReference type="GeneID" id="83620560"/>
<dbReference type="EC" id="3.1.3.5" evidence="3"/>
<name>A0A059MM62_9NOCA</name>
<dbReference type="Proteomes" id="UP000325466">
    <property type="component" value="Unassembled WGS sequence"/>
</dbReference>
<protein>
    <recommendedName>
        <fullName evidence="3">5'-nucleotidase</fullName>
        <ecNumber evidence="3">3.1.3.5</ecNumber>
    </recommendedName>
</protein>
<comment type="catalytic activity">
    <reaction evidence="1">
        <text>a ribonucleoside 5'-phosphate + H2O = a ribonucleoside + phosphate</text>
        <dbReference type="Rhea" id="RHEA:12484"/>
        <dbReference type="ChEBI" id="CHEBI:15377"/>
        <dbReference type="ChEBI" id="CHEBI:18254"/>
        <dbReference type="ChEBI" id="CHEBI:43474"/>
        <dbReference type="ChEBI" id="CHEBI:58043"/>
        <dbReference type="EC" id="3.1.3.5"/>
    </reaction>
</comment>
<dbReference type="RefSeq" id="WP_006946475.1">
    <property type="nucleotide sequence ID" value="NZ_BAAAYP010000009.1"/>
</dbReference>
<reference evidence="7 9" key="1">
    <citation type="journal article" date="2018" name="Biodegradation">
        <title>1,4-Dioxane degradation characteristics of Rhodococcus aetherivorans JCM 14343.</title>
        <authorList>
            <person name="Inoue D."/>
            <person name="Tsunoda T."/>
            <person name="Yamamoto N."/>
            <person name="Ike M."/>
            <person name="Sei K."/>
        </authorList>
    </citation>
    <scope>NUCLEOTIDE SEQUENCE [LARGE SCALE GENOMIC DNA]</scope>
    <source>
        <strain evidence="7 9">JCM 14343</strain>
    </source>
</reference>
<dbReference type="AlphaFoldDB" id="A0A059MM62"/>
<keyword evidence="4" id="KW-0479">Metal-binding</keyword>
<dbReference type="InterPro" id="IPR030048">
    <property type="entry name" value="SurE"/>
</dbReference>
<gene>
    <name evidence="8" type="ORF">OCS65_09045</name>
    <name evidence="7" type="ORF">RAJCM14343_5597</name>
</gene>
<evidence type="ECO:0000256" key="5">
    <source>
        <dbReference type="ARBA" id="ARBA00022801"/>
    </source>
</evidence>
<accession>N1MHV6</accession>